<keyword evidence="5" id="KW-0326">Glycosidase</keyword>
<feature type="chain" id="PRO_5046269900" description="beta-N-acetylhexosaminidase" evidence="6">
    <location>
        <begin position="20"/>
        <end position="524"/>
    </location>
</feature>
<evidence type="ECO:0000256" key="4">
    <source>
        <dbReference type="ARBA" id="ARBA00022801"/>
    </source>
</evidence>
<evidence type="ECO:0000313" key="10">
    <source>
        <dbReference type="Proteomes" id="UP001165444"/>
    </source>
</evidence>
<dbReference type="EMBL" id="JAKZMM010000018">
    <property type="protein sequence ID" value="MCJ2380653.1"/>
    <property type="molecule type" value="Genomic_DNA"/>
</dbReference>
<dbReference type="PANTHER" id="PTHR22600">
    <property type="entry name" value="BETA-HEXOSAMINIDASE"/>
    <property type="match status" value="1"/>
</dbReference>
<keyword evidence="10" id="KW-1185">Reference proteome</keyword>
<dbReference type="InterPro" id="IPR025705">
    <property type="entry name" value="Beta_hexosaminidase_sua/sub"/>
</dbReference>
<keyword evidence="6" id="KW-0732">Signal</keyword>
<feature type="signal peptide" evidence="6">
    <location>
        <begin position="1"/>
        <end position="19"/>
    </location>
</feature>
<name>A0ABT0C0V1_9BACT</name>
<dbReference type="SUPFAM" id="SSF51445">
    <property type="entry name" value="(Trans)glycosidases"/>
    <property type="match status" value="1"/>
</dbReference>
<dbReference type="PRINTS" id="PR00738">
    <property type="entry name" value="GLHYDRLASE20"/>
</dbReference>
<dbReference type="InterPro" id="IPR015882">
    <property type="entry name" value="HEX_bac_N"/>
</dbReference>
<keyword evidence="4" id="KW-0378">Hydrolase</keyword>
<protein>
    <recommendedName>
        <fullName evidence="3">beta-N-acetylhexosaminidase</fullName>
        <ecNumber evidence="3">3.2.1.52</ecNumber>
    </recommendedName>
</protein>
<dbReference type="Pfam" id="PF02838">
    <property type="entry name" value="Glyco_hydro_20b"/>
    <property type="match status" value="1"/>
</dbReference>
<dbReference type="PANTHER" id="PTHR22600:SF57">
    <property type="entry name" value="BETA-N-ACETYLHEXOSAMINIDASE"/>
    <property type="match status" value="1"/>
</dbReference>
<evidence type="ECO:0000256" key="5">
    <source>
        <dbReference type="ARBA" id="ARBA00023295"/>
    </source>
</evidence>
<dbReference type="InterPro" id="IPR029018">
    <property type="entry name" value="Hex-like_dom2"/>
</dbReference>
<evidence type="ECO:0000259" key="8">
    <source>
        <dbReference type="Pfam" id="PF02838"/>
    </source>
</evidence>
<feature type="domain" description="Glycoside hydrolase family 20 catalytic" evidence="7">
    <location>
        <begin position="153"/>
        <end position="488"/>
    </location>
</feature>
<dbReference type="Gene3D" id="3.30.379.10">
    <property type="entry name" value="Chitobiase/beta-hexosaminidase domain 2-like"/>
    <property type="match status" value="1"/>
</dbReference>
<dbReference type="Gene3D" id="3.20.20.80">
    <property type="entry name" value="Glycosidases"/>
    <property type="match status" value="1"/>
</dbReference>
<evidence type="ECO:0000259" key="7">
    <source>
        <dbReference type="Pfam" id="PF00728"/>
    </source>
</evidence>
<comment type="caution">
    <text evidence="9">The sequence shown here is derived from an EMBL/GenBank/DDBJ whole genome shotgun (WGS) entry which is preliminary data.</text>
</comment>
<evidence type="ECO:0000313" key="9">
    <source>
        <dbReference type="EMBL" id="MCJ2380653.1"/>
    </source>
</evidence>
<feature type="domain" description="Beta-hexosaminidase bacterial type N-terminal" evidence="8">
    <location>
        <begin position="25"/>
        <end position="149"/>
    </location>
</feature>
<dbReference type="RefSeq" id="WP_243324757.1">
    <property type="nucleotide sequence ID" value="NZ_JAKZMM010000018.1"/>
</dbReference>
<dbReference type="CDD" id="cd06563">
    <property type="entry name" value="GH20_chitobiase-like"/>
    <property type="match status" value="1"/>
</dbReference>
<accession>A0ABT0C0V1</accession>
<evidence type="ECO:0000256" key="2">
    <source>
        <dbReference type="ARBA" id="ARBA00006285"/>
    </source>
</evidence>
<reference evidence="9 10" key="1">
    <citation type="submission" date="2022-03" db="EMBL/GenBank/DDBJ databases">
        <title>Parabacteroides sp. nov. isolated from swine feces.</title>
        <authorList>
            <person name="Bak J.E."/>
        </authorList>
    </citation>
    <scope>NUCLEOTIDE SEQUENCE [LARGE SCALE GENOMIC DNA]</scope>
    <source>
        <strain evidence="9 10">AGMB00274</strain>
    </source>
</reference>
<proteinExistence type="inferred from homology"/>
<dbReference type="Proteomes" id="UP001165444">
    <property type="component" value="Unassembled WGS sequence"/>
</dbReference>
<dbReference type="SUPFAM" id="SSF55545">
    <property type="entry name" value="beta-N-acetylhexosaminidase-like domain"/>
    <property type="match status" value="1"/>
</dbReference>
<gene>
    <name evidence="9" type="ORF">MUN53_08535</name>
</gene>
<dbReference type="Pfam" id="PF00728">
    <property type="entry name" value="Glyco_hydro_20"/>
    <property type="match status" value="1"/>
</dbReference>
<sequence>MKTFIRIILLLLCVINAHSQNYLSALIPRPNSIVQETGKPFKVDIHKTSIYINHPDLAFSAQTLQQIFKEQMQSDVSLSQNPSATIQLLISPQMEGEEHYYLHVKKDKIQIKGKSPRAVFYGIMTLHQLLLGDVCSTQQKRIVPITIDDTPRFPYRALMIDPARHFIPVEDVKFYIDQMVHYKYNVLQLHLTDDQGWRIEIKKYPQLASTEHYTQDELRDLIEYAALRNVEIIPEVDVPGHTVAILAAYPELGCTSSQNITKEVGKTTNLMLCASNKKVYEVYQNILDEVADLFPSQYIHLGGDESAIDTNWGQCEHCQALMKQMGYTKTSQLMIPFFDHMLGILEKKEKSPILWCELDSIFPPVTDYLFPYPKSVTLVSWRGQLTPSCLEFTSQSGHALIMAPGEYAYLDYPQLKGDLPEFNNWGMPVTTLKRCYEFDPGYGVSPTKQNHIQGIMGTLWGEAIQDINRLTYMTYPRALALAEAGWTQLEHRDWKSFKQRLYPNLTWLMKKGVSIRVPFEIARE</sequence>
<comment type="similarity">
    <text evidence="2">Belongs to the glycosyl hydrolase 20 family.</text>
</comment>
<dbReference type="InterPro" id="IPR015883">
    <property type="entry name" value="Glyco_hydro_20_cat"/>
</dbReference>
<evidence type="ECO:0000256" key="3">
    <source>
        <dbReference type="ARBA" id="ARBA00012663"/>
    </source>
</evidence>
<dbReference type="InterPro" id="IPR017853">
    <property type="entry name" value="GH"/>
</dbReference>
<evidence type="ECO:0000256" key="1">
    <source>
        <dbReference type="ARBA" id="ARBA00001231"/>
    </source>
</evidence>
<evidence type="ECO:0000256" key="6">
    <source>
        <dbReference type="SAM" id="SignalP"/>
    </source>
</evidence>
<organism evidence="9 10">
    <name type="scientific">Parabacteroides faecalis</name>
    <dbReference type="NCBI Taxonomy" id="2924040"/>
    <lineage>
        <taxon>Bacteria</taxon>
        <taxon>Pseudomonadati</taxon>
        <taxon>Bacteroidota</taxon>
        <taxon>Bacteroidia</taxon>
        <taxon>Bacteroidales</taxon>
        <taxon>Tannerellaceae</taxon>
        <taxon>Parabacteroides</taxon>
    </lineage>
</organism>
<dbReference type="EC" id="3.2.1.52" evidence="3"/>
<dbReference type="PIRSF" id="PIRSF001093">
    <property type="entry name" value="B-hxosamndse_ab_euk"/>
    <property type="match status" value="1"/>
</dbReference>
<comment type="catalytic activity">
    <reaction evidence="1">
        <text>Hydrolysis of terminal non-reducing N-acetyl-D-hexosamine residues in N-acetyl-beta-D-hexosaminides.</text>
        <dbReference type="EC" id="3.2.1.52"/>
    </reaction>
</comment>